<name>A0ABR1BJR4_NECAM</name>
<accession>A0ABR1BJR4</accession>
<evidence type="ECO:0000313" key="3">
    <source>
        <dbReference type="Proteomes" id="UP001303046"/>
    </source>
</evidence>
<evidence type="ECO:0000313" key="2">
    <source>
        <dbReference type="EMBL" id="KAK6726711.1"/>
    </source>
</evidence>
<sequence length="70" mass="8341">MRVRVRDALRKHIYVPDRQHEKLSVWWRHDDAVRRTNESARLACVLVVLDGRGRPPPPPPQPLRMRRVVE</sequence>
<organism evidence="2 3">
    <name type="scientific">Necator americanus</name>
    <name type="common">Human hookworm</name>
    <dbReference type="NCBI Taxonomy" id="51031"/>
    <lineage>
        <taxon>Eukaryota</taxon>
        <taxon>Metazoa</taxon>
        <taxon>Ecdysozoa</taxon>
        <taxon>Nematoda</taxon>
        <taxon>Chromadorea</taxon>
        <taxon>Rhabditida</taxon>
        <taxon>Rhabditina</taxon>
        <taxon>Rhabditomorpha</taxon>
        <taxon>Strongyloidea</taxon>
        <taxon>Ancylostomatidae</taxon>
        <taxon>Bunostominae</taxon>
        <taxon>Necator</taxon>
    </lineage>
</organism>
<protein>
    <submittedName>
        <fullName evidence="2">Uncharacterized protein</fullName>
    </submittedName>
</protein>
<reference evidence="2 3" key="1">
    <citation type="submission" date="2023-08" db="EMBL/GenBank/DDBJ databases">
        <title>A Necator americanus chromosomal reference genome.</title>
        <authorList>
            <person name="Ilik V."/>
            <person name="Petrzelkova K.J."/>
            <person name="Pardy F."/>
            <person name="Fuh T."/>
            <person name="Niatou-Singa F.S."/>
            <person name="Gouil Q."/>
            <person name="Baker L."/>
            <person name="Ritchie M.E."/>
            <person name="Jex A.R."/>
            <person name="Gazzola D."/>
            <person name="Li H."/>
            <person name="Toshio Fujiwara R."/>
            <person name="Zhan B."/>
            <person name="Aroian R.V."/>
            <person name="Pafco B."/>
            <person name="Schwarz E.M."/>
        </authorList>
    </citation>
    <scope>NUCLEOTIDE SEQUENCE [LARGE SCALE GENOMIC DNA]</scope>
    <source>
        <strain evidence="2 3">Aroian</strain>
        <tissue evidence="2">Whole animal</tissue>
    </source>
</reference>
<gene>
    <name evidence="2" type="primary">Necator_chrI.g931</name>
    <name evidence="2" type="ORF">RB195_004807</name>
</gene>
<dbReference type="Proteomes" id="UP001303046">
    <property type="component" value="Unassembled WGS sequence"/>
</dbReference>
<comment type="caution">
    <text evidence="2">The sequence shown here is derived from an EMBL/GenBank/DDBJ whole genome shotgun (WGS) entry which is preliminary data.</text>
</comment>
<dbReference type="EMBL" id="JAVFWL010000001">
    <property type="protein sequence ID" value="KAK6726711.1"/>
    <property type="molecule type" value="Genomic_DNA"/>
</dbReference>
<proteinExistence type="predicted"/>
<keyword evidence="3" id="KW-1185">Reference proteome</keyword>
<feature type="region of interest" description="Disordered" evidence="1">
    <location>
        <begin position="51"/>
        <end position="70"/>
    </location>
</feature>
<evidence type="ECO:0000256" key="1">
    <source>
        <dbReference type="SAM" id="MobiDB-lite"/>
    </source>
</evidence>